<evidence type="ECO:0000256" key="2">
    <source>
        <dbReference type="ARBA" id="ARBA00023219"/>
    </source>
</evidence>
<feature type="domain" description="PBSX phage terminase small subunit-like N-terminal" evidence="5">
    <location>
        <begin position="1"/>
        <end position="68"/>
    </location>
</feature>
<keyword evidence="2" id="KW-0231">Viral genome packaging</keyword>
<evidence type="ECO:0000256" key="4">
    <source>
        <dbReference type="SAM" id="MobiDB-lite"/>
    </source>
</evidence>
<dbReference type="Pfam" id="PF03592">
    <property type="entry name" value="Terminase_2"/>
    <property type="match status" value="1"/>
</dbReference>
<evidence type="ECO:0000313" key="7">
    <source>
        <dbReference type="Proteomes" id="UP000516160"/>
    </source>
</evidence>
<evidence type="ECO:0000259" key="5">
    <source>
        <dbReference type="Pfam" id="PF10668"/>
    </source>
</evidence>
<dbReference type="GO" id="GO:0051276">
    <property type="term" value="P:chromosome organization"/>
    <property type="evidence" value="ECO:0007669"/>
    <property type="project" value="InterPro"/>
</dbReference>
<evidence type="ECO:0000313" key="6">
    <source>
        <dbReference type="EMBL" id="QNO14934.1"/>
    </source>
</evidence>
<keyword evidence="7" id="KW-1185">Reference proteome</keyword>
<feature type="coiled-coil region" evidence="3">
    <location>
        <begin position="250"/>
        <end position="278"/>
    </location>
</feature>
<dbReference type="InterPro" id="IPR005335">
    <property type="entry name" value="Terminase_ssu"/>
</dbReference>
<dbReference type="InterPro" id="IPR052404">
    <property type="entry name" value="SPP1-like_terminase"/>
</dbReference>
<dbReference type="EMBL" id="CP058559">
    <property type="protein sequence ID" value="QNO14934.1"/>
    <property type="molecule type" value="Genomic_DNA"/>
</dbReference>
<keyword evidence="1" id="KW-1188">Viral release from host cell</keyword>
<name>A0A7G9W8C2_ALKCA</name>
<dbReference type="InterPro" id="IPR038713">
    <property type="entry name" value="Terminase_Gp1_N_sf"/>
</dbReference>
<dbReference type="InterPro" id="IPR018925">
    <property type="entry name" value="XtmA-like_N"/>
</dbReference>
<dbReference type="PANTHER" id="PTHR41328">
    <property type="entry name" value="TERMINASE SMALL SUBUNIT-RELATED"/>
    <property type="match status" value="1"/>
</dbReference>
<dbReference type="PANTHER" id="PTHR41328:SF3">
    <property type="entry name" value="PBSX PHAGE TERMINASE SMALL SUBUNIT"/>
    <property type="match status" value="1"/>
</dbReference>
<dbReference type="Proteomes" id="UP000516160">
    <property type="component" value="Chromosome"/>
</dbReference>
<dbReference type="AlphaFoldDB" id="A0A7G9W8C2"/>
<evidence type="ECO:0000256" key="1">
    <source>
        <dbReference type="ARBA" id="ARBA00022612"/>
    </source>
</evidence>
<dbReference type="Gene3D" id="1.10.10.1400">
    <property type="entry name" value="Terminase, small subunit, N-terminal DNA-binding domain, HTH motif"/>
    <property type="match status" value="1"/>
</dbReference>
<accession>A0A7G9W8C2</accession>
<protein>
    <submittedName>
        <fullName evidence="6">Terminase small subunit</fullName>
    </submittedName>
</protein>
<gene>
    <name evidence="6" type="ORF">HYG86_09185</name>
</gene>
<dbReference type="Pfam" id="PF10668">
    <property type="entry name" value="Phage_terminase"/>
    <property type="match status" value="1"/>
</dbReference>
<dbReference type="RefSeq" id="WP_213165298.1">
    <property type="nucleotide sequence ID" value="NZ_CP058559.1"/>
</dbReference>
<proteinExistence type="predicted"/>
<feature type="region of interest" description="Disordered" evidence="4">
    <location>
        <begin position="43"/>
        <end position="70"/>
    </location>
</feature>
<organism evidence="6 7">
    <name type="scientific">Alkalicella caledoniensis</name>
    <dbReference type="NCBI Taxonomy" id="2731377"/>
    <lineage>
        <taxon>Bacteria</taxon>
        <taxon>Bacillati</taxon>
        <taxon>Bacillota</taxon>
        <taxon>Clostridia</taxon>
        <taxon>Eubacteriales</taxon>
        <taxon>Proteinivoracaceae</taxon>
        <taxon>Alkalicella</taxon>
    </lineage>
</organism>
<keyword evidence="3" id="KW-0175">Coiled coil</keyword>
<dbReference type="KEGG" id="acae:HYG86_09185"/>
<sequence length="284" mass="32857">MPRNRSPNRDKAFQLWKKSNGERQLKDIAAELGIKDSQVRKWKSQDKWEDNAAADTLPKQETKSNVTKKKHREKEKVILKELEEAELTEMQRLFCLYYIKDFNATNAATKAGYSKGSAHVEGSRLLRNPKVAAEIRRLKGTLHQEIFIDAMDVLNQYIKIAFANIDNYVDFGSIDLFQLDGNGYICYGPDGKPLTKSESYITVKNSDEVDGSLISEIKQGRNGIAIKLHDKMKALEKLAQYFDLLPDNFKRQIEEERNKMAQQKIELEKERLEHTKEMDKSKVW</sequence>
<evidence type="ECO:0000256" key="3">
    <source>
        <dbReference type="SAM" id="Coils"/>
    </source>
</evidence>
<reference evidence="6 7" key="1">
    <citation type="submission" date="2020-07" db="EMBL/GenBank/DDBJ databases">
        <title>Alkalicella. sp. LB2 genome.</title>
        <authorList>
            <person name="Postec A."/>
            <person name="Quemeneur M."/>
        </authorList>
    </citation>
    <scope>NUCLEOTIDE SEQUENCE [LARGE SCALE GENOMIC DNA]</scope>
    <source>
        <strain evidence="6 7">LB2</strain>
    </source>
</reference>